<dbReference type="InterPro" id="IPR052394">
    <property type="entry name" value="LRR-containing"/>
</dbReference>
<gene>
    <name evidence="1" type="ORF">OKA104_LOCUS41209</name>
</gene>
<comment type="caution">
    <text evidence="1">The sequence shown here is derived from an EMBL/GenBank/DDBJ whole genome shotgun (WGS) entry which is preliminary data.</text>
</comment>
<sequence>MQQGNTLTTLHLQYNQLGNIGAQYLSNSLRNNTTLTTLHLEANQIGKVGAQHLAGGLRHNATLMTLNLRWNQIGDIGAQYLCDALQHNTTLTTLDLRHNDIGDVGAQHLDDGTEMTNELQPLSSPVDYTNPSILSTIQSYNFDRFEQLIGYRFHQRGDIFLIQINLLILYGKFLLSNVKTFY</sequence>
<dbReference type="InterPro" id="IPR001611">
    <property type="entry name" value="Leu-rich_rpt"/>
</dbReference>
<organism evidence="1 2">
    <name type="scientific">Adineta steineri</name>
    <dbReference type="NCBI Taxonomy" id="433720"/>
    <lineage>
        <taxon>Eukaryota</taxon>
        <taxon>Metazoa</taxon>
        <taxon>Spiralia</taxon>
        <taxon>Gnathifera</taxon>
        <taxon>Rotifera</taxon>
        <taxon>Eurotatoria</taxon>
        <taxon>Bdelloidea</taxon>
        <taxon>Adinetida</taxon>
        <taxon>Adinetidae</taxon>
        <taxon>Adineta</taxon>
    </lineage>
</organism>
<dbReference type="Gene3D" id="3.80.10.10">
    <property type="entry name" value="Ribonuclease Inhibitor"/>
    <property type="match status" value="2"/>
</dbReference>
<dbReference type="Pfam" id="PF13516">
    <property type="entry name" value="LRR_6"/>
    <property type="match status" value="4"/>
</dbReference>
<evidence type="ECO:0000313" key="1">
    <source>
        <dbReference type="EMBL" id="CAF4205164.1"/>
    </source>
</evidence>
<evidence type="ECO:0000313" key="2">
    <source>
        <dbReference type="Proteomes" id="UP000663881"/>
    </source>
</evidence>
<reference evidence="1" key="1">
    <citation type="submission" date="2021-02" db="EMBL/GenBank/DDBJ databases">
        <authorList>
            <person name="Nowell W R."/>
        </authorList>
    </citation>
    <scope>NUCLEOTIDE SEQUENCE</scope>
</reference>
<dbReference type="SMART" id="SM00368">
    <property type="entry name" value="LRR_RI"/>
    <property type="match status" value="4"/>
</dbReference>
<protein>
    <submittedName>
        <fullName evidence="1">Uncharacterized protein</fullName>
    </submittedName>
</protein>
<dbReference type="PANTHER" id="PTHR24114">
    <property type="entry name" value="LEUCINE RICH REPEAT FAMILY PROTEIN"/>
    <property type="match status" value="1"/>
</dbReference>
<dbReference type="SUPFAM" id="SSF52047">
    <property type="entry name" value="RNI-like"/>
    <property type="match status" value="1"/>
</dbReference>
<proteinExistence type="predicted"/>
<name>A0A820BQW6_9BILA</name>
<accession>A0A820BQW6</accession>
<dbReference type="EMBL" id="CAJOAY010009496">
    <property type="protein sequence ID" value="CAF4205164.1"/>
    <property type="molecule type" value="Genomic_DNA"/>
</dbReference>
<dbReference type="AlphaFoldDB" id="A0A820BQW6"/>
<dbReference type="Proteomes" id="UP000663881">
    <property type="component" value="Unassembled WGS sequence"/>
</dbReference>
<dbReference type="InterPro" id="IPR032675">
    <property type="entry name" value="LRR_dom_sf"/>
</dbReference>
<dbReference type="PANTHER" id="PTHR24114:SF2">
    <property type="entry name" value="F-BOX DOMAIN-CONTAINING PROTEIN-RELATED"/>
    <property type="match status" value="1"/>
</dbReference>